<evidence type="ECO:0000313" key="5">
    <source>
        <dbReference type="Proteomes" id="UP000007799"/>
    </source>
</evidence>
<dbReference type="InterPro" id="IPR016123">
    <property type="entry name" value="Mog1/PsbP_a/b/a-sand"/>
</dbReference>
<accession>F2U4P5</accession>
<evidence type="ECO:0000256" key="2">
    <source>
        <dbReference type="ARBA" id="ARBA00022448"/>
    </source>
</evidence>
<evidence type="ECO:0000313" key="4">
    <source>
        <dbReference type="EMBL" id="EGD82611.1"/>
    </source>
</evidence>
<dbReference type="KEGG" id="sre:PTSG_03267"/>
<dbReference type="STRING" id="946362.F2U4P5"/>
<name>F2U4P5_SALR5</name>
<dbReference type="Gene3D" id="3.40.1000.10">
    <property type="entry name" value="Mog1/PsbP, alpha/beta/alpha sandwich"/>
    <property type="match status" value="1"/>
</dbReference>
<dbReference type="GO" id="GO:0044325">
    <property type="term" value="F:transmembrane transporter binding"/>
    <property type="evidence" value="ECO:0007669"/>
    <property type="project" value="TreeGrafter"/>
</dbReference>
<organism evidence="5">
    <name type="scientific">Salpingoeca rosetta (strain ATCC 50818 / BSB-021)</name>
    <dbReference type="NCBI Taxonomy" id="946362"/>
    <lineage>
        <taxon>Eukaryota</taxon>
        <taxon>Choanoflagellata</taxon>
        <taxon>Craspedida</taxon>
        <taxon>Salpingoecidae</taxon>
        <taxon>Salpingoeca</taxon>
    </lineage>
</organism>
<dbReference type="OMA" id="ECSSAWM"/>
<dbReference type="AlphaFoldDB" id="F2U4P5"/>
<dbReference type="GO" id="GO:0005634">
    <property type="term" value="C:nucleus"/>
    <property type="evidence" value="ECO:0007669"/>
    <property type="project" value="TreeGrafter"/>
</dbReference>
<dbReference type="SUPFAM" id="SSF55724">
    <property type="entry name" value="Mog1p/PsbP-like"/>
    <property type="match status" value="1"/>
</dbReference>
<evidence type="ECO:0000256" key="3">
    <source>
        <dbReference type="ARBA" id="ARBA00022927"/>
    </source>
</evidence>
<keyword evidence="3" id="KW-0653">Protein transport</keyword>
<proteinExistence type="inferred from homology"/>
<dbReference type="GO" id="GO:0005085">
    <property type="term" value="F:guanyl-nucleotide exchange factor activity"/>
    <property type="evidence" value="ECO:0007669"/>
    <property type="project" value="TreeGrafter"/>
</dbReference>
<dbReference type="Pfam" id="PF04603">
    <property type="entry name" value="Mog1"/>
    <property type="match status" value="1"/>
</dbReference>
<protein>
    <recommendedName>
        <fullName evidence="6">Ran guanine nucleotide release factor</fullName>
    </recommendedName>
</protein>
<keyword evidence="5" id="KW-1185">Reference proteome</keyword>
<sequence>MGDEPVVRPLFGGAMSMTVPARFMDISMVRQVPNNQEVFADASTDQSFIIEILELPPDAPDAEAARFHFDVIASEGGALSTEVETETQQRVVMGDNNVQRTVMWGLQQVGKHRDRADRANSVRVHVACFRAHNVSADIVVSFNSPVFISEQSAVAPNVDAQRMAHYNAPEQALAVFTQAIDTLQINDWSLFG</sequence>
<evidence type="ECO:0008006" key="6">
    <source>
        <dbReference type="Google" id="ProtNLM"/>
    </source>
</evidence>
<dbReference type="GO" id="GO:0042391">
    <property type="term" value="P:regulation of membrane potential"/>
    <property type="evidence" value="ECO:0007669"/>
    <property type="project" value="TreeGrafter"/>
</dbReference>
<dbReference type="OrthoDB" id="10255285at2759"/>
<dbReference type="FunCoup" id="F2U4P5">
    <property type="interactions" value="428"/>
</dbReference>
<dbReference type="eggNOG" id="KOG3329">
    <property type="taxonomic scope" value="Eukaryota"/>
</dbReference>
<dbReference type="PANTHER" id="PTHR15837:SF0">
    <property type="entry name" value="RAN GUANINE NUCLEOTIDE RELEASE FACTOR"/>
    <property type="match status" value="1"/>
</dbReference>
<dbReference type="GO" id="GO:0031267">
    <property type="term" value="F:small GTPase binding"/>
    <property type="evidence" value="ECO:0007669"/>
    <property type="project" value="TreeGrafter"/>
</dbReference>
<dbReference type="PANTHER" id="PTHR15837">
    <property type="entry name" value="RAN GUANINE NUCLEOTIDE RELEASE FACTOR"/>
    <property type="match status" value="1"/>
</dbReference>
<dbReference type="EMBL" id="GL832961">
    <property type="protein sequence ID" value="EGD82611.1"/>
    <property type="molecule type" value="Genomic_DNA"/>
</dbReference>
<gene>
    <name evidence="4" type="ORF">PTSG_03267</name>
</gene>
<evidence type="ECO:0000256" key="1">
    <source>
        <dbReference type="ARBA" id="ARBA00010307"/>
    </source>
</evidence>
<dbReference type="RefSeq" id="XP_004995847.1">
    <property type="nucleotide sequence ID" value="XM_004995790.1"/>
</dbReference>
<reference evidence="4" key="1">
    <citation type="submission" date="2009-08" db="EMBL/GenBank/DDBJ databases">
        <title>Annotation of Salpingoeca rosetta.</title>
        <authorList>
            <consortium name="The Broad Institute Genome Sequencing Platform"/>
            <person name="Russ C."/>
            <person name="Cuomo C."/>
            <person name="Burger G."/>
            <person name="Gray M.W."/>
            <person name="Holland P.W.H."/>
            <person name="King N."/>
            <person name="Lang F.B.F."/>
            <person name="Roger A.J."/>
            <person name="Ruiz-Trillo I."/>
            <person name="Young S.K."/>
            <person name="Zeng Q."/>
            <person name="Gargeya S."/>
            <person name="Alvarado L."/>
            <person name="Berlin A."/>
            <person name="Chapman S.B."/>
            <person name="Chen Z."/>
            <person name="Freedman E."/>
            <person name="Gellesch M."/>
            <person name="Goldberg J."/>
            <person name="Griggs A."/>
            <person name="Gujja S."/>
            <person name="Heilman E."/>
            <person name="Heiman D."/>
            <person name="Howarth C."/>
            <person name="Mehta T."/>
            <person name="Neiman D."/>
            <person name="Pearson M."/>
            <person name="Roberts A."/>
            <person name="Saif S."/>
            <person name="Shea T."/>
            <person name="Shenoy N."/>
            <person name="Sisk P."/>
            <person name="Stolte C."/>
            <person name="Sykes S."/>
            <person name="White J."/>
            <person name="Yandava C."/>
            <person name="Haas B."/>
            <person name="Nusbaum C."/>
            <person name="Birren B."/>
        </authorList>
    </citation>
    <scope>NUCLEOTIDE SEQUENCE [LARGE SCALE GENOMIC DNA]</scope>
    <source>
        <strain evidence="4">ATCC 50818</strain>
    </source>
</reference>
<dbReference type="Proteomes" id="UP000007799">
    <property type="component" value="Unassembled WGS sequence"/>
</dbReference>
<dbReference type="GO" id="GO:0017080">
    <property type="term" value="F:sodium channel regulator activity"/>
    <property type="evidence" value="ECO:0007669"/>
    <property type="project" value="TreeGrafter"/>
</dbReference>
<keyword evidence="2" id="KW-0813">Transport</keyword>
<dbReference type="GO" id="GO:0006606">
    <property type="term" value="P:protein import into nucleus"/>
    <property type="evidence" value="ECO:0007669"/>
    <property type="project" value="TreeGrafter"/>
</dbReference>
<comment type="similarity">
    <text evidence="1">Belongs to the MOG1 family.</text>
</comment>
<dbReference type="InParanoid" id="F2U4P5"/>
<dbReference type="InterPro" id="IPR007681">
    <property type="entry name" value="Mog1"/>
</dbReference>
<dbReference type="GeneID" id="16076434"/>